<comment type="caution">
    <text evidence="2">The sequence shown here is derived from an EMBL/GenBank/DDBJ whole genome shotgun (WGS) entry which is preliminary data.</text>
</comment>
<accession>A0ABD2YVI6</accession>
<feature type="region of interest" description="Disordered" evidence="1">
    <location>
        <begin position="37"/>
        <end position="94"/>
    </location>
</feature>
<dbReference type="AlphaFoldDB" id="A0ABD2YVI6"/>
<sequence>MKIFMKGLKDEIHVSLAINKLSTYAKTLNRALNVESKLSAGQPKNPEKRARLSDTQVDQGSSKQVKKGNYQQNRNDGHNKQQERGDQSNQCRKSHLDQNCPRKTGACFKLDNQGHHAIACLDQGQSTHCTKCGRPHTERDCPWHNRACFDYGQQGHVAASSPNKGKGHSQTTQVLENS</sequence>
<dbReference type="Proteomes" id="UP001630127">
    <property type="component" value="Unassembled WGS sequence"/>
</dbReference>
<evidence type="ECO:0000313" key="2">
    <source>
        <dbReference type="EMBL" id="KAL3510040.1"/>
    </source>
</evidence>
<proteinExistence type="predicted"/>
<keyword evidence="3" id="KW-1185">Reference proteome</keyword>
<organism evidence="2 3">
    <name type="scientific">Cinchona calisaya</name>
    <dbReference type="NCBI Taxonomy" id="153742"/>
    <lineage>
        <taxon>Eukaryota</taxon>
        <taxon>Viridiplantae</taxon>
        <taxon>Streptophyta</taxon>
        <taxon>Embryophyta</taxon>
        <taxon>Tracheophyta</taxon>
        <taxon>Spermatophyta</taxon>
        <taxon>Magnoliopsida</taxon>
        <taxon>eudicotyledons</taxon>
        <taxon>Gunneridae</taxon>
        <taxon>Pentapetalae</taxon>
        <taxon>asterids</taxon>
        <taxon>lamiids</taxon>
        <taxon>Gentianales</taxon>
        <taxon>Rubiaceae</taxon>
        <taxon>Cinchonoideae</taxon>
        <taxon>Cinchoneae</taxon>
        <taxon>Cinchona</taxon>
    </lineage>
</organism>
<feature type="compositionally biased region" description="Basic and acidic residues" evidence="1">
    <location>
        <begin position="75"/>
        <end position="86"/>
    </location>
</feature>
<evidence type="ECO:0008006" key="4">
    <source>
        <dbReference type="Google" id="ProtNLM"/>
    </source>
</evidence>
<name>A0ABD2YVI6_9GENT</name>
<evidence type="ECO:0000313" key="3">
    <source>
        <dbReference type="Proteomes" id="UP001630127"/>
    </source>
</evidence>
<feature type="compositionally biased region" description="Polar residues" evidence="1">
    <location>
        <begin position="160"/>
        <end position="178"/>
    </location>
</feature>
<feature type="compositionally biased region" description="Polar residues" evidence="1">
    <location>
        <begin position="53"/>
        <end position="74"/>
    </location>
</feature>
<evidence type="ECO:0000256" key="1">
    <source>
        <dbReference type="SAM" id="MobiDB-lite"/>
    </source>
</evidence>
<gene>
    <name evidence="2" type="ORF">ACH5RR_029441</name>
</gene>
<dbReference type="EMBL" id="JBJUIK010000012">
    <property type="protein sequence ID" value="KAL3510040.1"/>
    <property type="molecule type" value="Genomic_DNA"/>
</dbReference>
<feature type="region of interest" description="Disordered" evidence="1">
    <location>
        <begin position="157"/>
        <end position="178"/>
    </location>
</feature>
<dbReference type="Gene3D" id="4.10.60.10">
    <property type="entry name" value="Zinc finger, CCHC-type"/>
    <property type="match status" value="1"/>
</dbReference>
<reference evidence="2 3" key="1">
    <citation type="submission" date="2024-11" db="EMBL/GenBank/DDBJ databases">
        <title>A near-complete genome assembly of Cinchona calisaya.</title>
        <authorList>
            <person name="Lian D.C."/>
            <person name="Zhao X.W."/>
            <person name="Wei L."/>
        </authorList>
    </citation>
    <scope>NUCLEOTIDE SEQUENCE [LARGE SCALE GENOMIC DNA]</scope>
    <source>
        <tissue evidence="2">Nenye</tissue>
    </source>
</reference>
<protein>
    <recommendedName>
        <fullName evidence="4">Gag-pol polyprotein</fullName>
    </recommendedName>
</protein>